<keyword evidence="3" id="KW-1185">Reference proteome</keyword>
<dbReference type="AlphaFoldDB" id="A0A4Y2K4Z1"/>
<reference evidence="2 3" key="1">
    <citation type="journal article" date="2019" name="Sci. Rep.">
        <title>Orb-weaving spider Araneus ventricosus genome elucidates the spidroin gene catalogue.</title>
        <authorList>
            <person name="Kono N."/>
            <person name="Nakamura H."/>
            <person name="Ohtoshi R."/>
            <person name="Moran D.A.P."/>
            <person name="Shinohara A."/>
            <person name="Yoshida Y."/>
            <person name="Fujiwara M."/>
            <person name="Mori M."/>
            <person name="Tomita M."/>
            <person name="Arakawa K."/>
        </authorList>
    </citation>
    <scope>NUCLEOTIDE SEQUENCE [LARGE SCALE GENOMIC DNA]</scope>
</reference>
<protein>
    <submittedName>
        <fullName evidence="2">Uncharacterized protein</fullName>
    </submittedName>
</protein>
<gene>
    <name evidence="2" type="ORF">AVEN_174570_1</name>
    <name evidence="1" type="ORF">AVEN_273921_1</name>
</gene>
<name>A0A4Y2K4Z1_ARAVE</name>
<dbReference type="EMBL" id="BGPR01113244">
    <property type="protein sequence ID" value="GBM97490.1"/>
    <property type="molecule type" value="Genomic_DNA"/>
</dbReference>
<feature type="non-terminal residue" evidence="2">
    <location>
        <position position="1"/>
    </location>
</feature>
<accession>A0A4Y2K4Z1</accession>
<dbReference type="EMBL" id="BGPR01113229">
    <property type="protein sequence ID" value="GBM97444.1"/>
    <property type="molecule type" value="Genomic_DNA"/>
</dbReference>
<comment type="caution">
    <text evidence="2">The sequence shown here is derived from an EMBL/GenBank/DDBJ whole genome shotgun (WGS) entry which is preliminary data.</text>
</comment>
<organism evidence="2 3">
    <name type="scientific">Araneus ventricosus</name>
    <name type="common">Orbweaver spider</name>
    <name type="synonym">Epeira ventricosa</name>
    <dbReference type="NCBI Taxonomy" id="182803"/>
    <lineage>
        <taxon>Eukaryota</taxon>
        <taxon>Metazoa</taxon>
        <taxon>Ecdysozoa</taxon>
        <taxon>Arthropoda</taxon>
        <taxon>Chelicerata</taxon>
        <taxon>Arachnida</taxon>
        <taxon>Araneae</taxon>
        <taxon>Araneomorphae</taxon>
        <taxon>Entelegynae</taxon>
        <taxon>Araneoidea</taxon>
        <taxon>Araneidae</taxon>
        <taxon>Araneus</taxon>
    </lineage>
</organism>
<proteinExistence type="predicted"/>
<evidence type="ECO:0000313" key="2">
    <source>
        <dbReference type="EMBL" id="GBM97490.1"/>
    </source>
</evidence>
<evidence type="ECO:0000313" key="3">
    <source>
        <dbReference type="Proteomes" id="UP000499080"/>
    </source>
</evidence>
<dbReference type="Proteomes" id="UP000499080">
    <property type="component" value="Unassembled WGS sequence"/>
</dbReference>
<evidence type="ECO:0000313" key="1">
    <source>
        <dbReference type="EMBL" id="GBM97444.1"/>
    </source>
</evidence>
<sequence length="98" mass="11500">HFDYSVDAQIHVKFVIGVKHFHFGVKYKFRNWGAVSDVMVQKRKVLHNISRETPKRDVNLTNQSISPVGLDWKFIPALKGCKAIIERREKNQSSRIFY</sequence>